<reference evidence="2" key="2">
    <citation type="journal article" date="2015" name="Data Brief">
        <title>Shoot transcriptome of the giant reed, Arundo donax.</title>
        <authorList>
            <person name="Barrero R.A."/>
            <person name="Guerrero F.D."/>
            <person name="Moolhuijzen P."/>
            <person name="Goolsby J.A."/>
            <person name="Tidwell J."/>
            <person name="Bellgard S.E."/>
            <person name="Bellgard M.I."/>
        </authorList>
    </citation>
    <scope>NUCLEOTIDE SEQUENCE</scope>
    <source>
        <tissue evidence="2">Shoot tissue taken approximately 20 cm above the soil surface</tissue>
    </source>
</reference>
<organism evidence="2">
    <name type="scientific">Arundo donax</name>
    <name type="common">Giant reed</name>
    <name type="synonym">Donax arundinaceus</name>
    <dbReference type="NCBI Taxonomy" id="35708"/>
    <lineage>
        <taxon>Eukaryota</taxon>
        <taxon>Viridiplantae</taxon>
        <taxon>Streptophyta</taxon>
        <taxon>Embryophyta</taxon>
        <taxon>Tracheophyta</taxon>
        <taxon>Spermatophyta</taxon>
        <taxon>Magnoliopsida</taxon>
        <taxon>Liliopsida</taxon>
        <taxon>Poales</taxon>
        <taxon>Poaceae</taxon>
        <taxon>PACMAD clade</taxon>
        <taxon>Arundinoideae</taxon>
        <taxon>Arundineae</taxon>
        <taxon>Arundo</taxon>
    </lineage>
</organism>
<dbReference type="AlphaFoldDB" id="A0A0A9H6K5"/>
<sequence length="83" mass="9633">MLLRTEIYLCPRHPTDLMMSCSICICAMSCLEFSYVIIDRDCLLVCAWFLYLLVAIRVLWKMLYQVGTCEEMLLTVGLGWADQ</sequence>
<keyword evidence="1" id="KW-1133">Transmembrane helix</keyword>
<feature type="transmembrane region" description="Helical" evidence="1">
    <location>
        <begin position="17"/>
        <end position="35"/>
    </location>
</feature>
<accession>A0A0A9H6K5</accession>
<keyword evidence="1" id="KW-0472">Membrane</keyword>
<evidence type="ECO:0000256" key="1">
    <source>
        <dbReference type="SAM" id="Phobius"/>
    </source>
</evidence>
<feature type="transmembrane region" description="Helical" evidence="1">
    <location>
        <begin position="42"/>
        <end position="60"/>
    </location>
</feature>
<proteinExistence type="predicted"/>
<protein>
    <submittedName>
        <fullName evidence="2">Uncharacterized protein</fullName>
    </submittedName>
</protein>
<evidence type="ECO:0000313" key="2">
    <source>
        <dbReference type="EMBL" id="JAE30481.1"/>
    </source>
</evidence>
<reference evidence="2" key="1">
    <citation type="submission" date="2014-09" db="EMBL/GenBank/DDBJ databases">
        <authorList>
            <person name="Magalhaes I.L.F."/>
            <person name="Oliveira U."/>
            <person name="Santos F.R."/>
            <person name="Vidigal T.H.D.A."/>
            <person name="Brescovit A.D."/>
            <person name="Santos A.J."/>
        </authorList>
    </citation>
    <scope>NUCLEOTIDE SEQUENCE</scope>
    <source>
        <tissue evidence="2">Shoot tissue taken approximately 20 cm above the soil surface</tissue>
    </source>
</reference>
<keyword evidence="1" id="KW-0812">Transmembrane</keyword>
<name>A0A0A9H6K5_ARUDO</name>
<dbReference type="EMBL" id="GBRH01167415">
    <property type="protein sequence ID" value="JAE30481.1"/>
    <property type="molecule type" value="Transcribed_RNA"/>
</dbReference>